<evidence type="ECO:0000313" key="1">
    <source>
        <dbReference type="EMBL" id="EGF06482.1"/>
    </source>
</evidence>
<sequence>MRPSENTNFGFSDGLFASRHTEHAVGCVALRRRTRSLLHNGFCLLQKPKPRAWLAPHPTSMVEAV</sequence>
<name>F2BGK9_9NEIS</name>
<accession>F2BGK9</accession>
<dbReference type="HOGENOM" id="CLU_2845256_0_0_4"/>
<keyword evidence="2" id="KW-1185">Reference proteome</keyword>
<evidence type="ECO:0000313" key="2">
    <source>
        <dbReference type="Proteomes" id="UP000004105"/>
    </source>
</evidence>
<comment type="caution">
    <text evidence="1">The sequence shown here is derived from an EMBL/GenBank/DDBJ whole genome shotgun (WGS) entry which is preliminary data.</text>
</comment>
<dbReference type="EMBL" id="AFAY01000055">
    <property type="protein sequence ID" value="EGF06482.1"/>
    <property type="molecule type" value="Genomic_DNA"/>
</dbReference>
<reference evidence="1 2" key="1">
    <citation type="submission" date="2011-02" db="EMBL/GenBank/DDBJ databases">
        <authorList>
            <person name="Muzny D."/>
            <person name="Qin X."/>
            <person name="Deng J."/>
            <person name="Jiang H."/>
            <person name="Liu Y."/>
            <person name="Qu J."/>
            <person name="Song X.-Z."/>
            <person name="Zhang L."/>
            <person name="Thornton R."/>
            <person name="Coyle M."/>
            <person name="Francisco L."/>
            <person name="Jackson L."/>
            <person name="Javaid M."/>
            <person name="Korchina V."/>
            <person name="Kovar C."/>
            <person name="Mata R."/>
            <person name="Mathew T."/>
            <person name="Ngo R."/>
            <person name="Nguyen L."/>
            <person name="Nguyen N."/>
            <person name="Okwuonu G."/>
            <person name="Ongeri F."/>
            <person name="Pham C."/>
            <person name="Simmons D."/>
            <person name="Wilczek-Boney K."/>
            <person name="Hale W."/>
            <person name="Jakkamsetti A."/>
            <person name="Pham P."/>
            <person name="Ruth R."/>
            <person name="San Lucas F."/>
            <person name="Warren J."/>
            <person name="Zhang J."/>
            <person name="Zhao Z."/>
            <person name="Zhou C."/>
            <person name="Zhu D."/>
            <person name="Lee S."/>
            <person name="Bess C."/>
            <person name="Blankenburg K."/>
            <person name="Forbes L."/>
            <person name="Fu Q."/>
            <person name="Gubbala S."/>
            <person name="Hirani K."/>
            <person name="Jayaseelan J.C."/>
            <person name="Lara F."/>
            <person name="Munidasa M."/>
            <person name="Palculict T."/>
            <person name="Patil S."/>
            <person name="Pu L.-L."/>
            <person name="Saada N."/>
            <person name="Tang L."/>
            <person name="Weissenberger G."/>
            <person name="Zhu Y."/>
            <person name="Hemphill L."/>
            <person name="Shang Y."/>
            <person name="Youmans B."/>
            <person name="Ayvaz T."/>
            <person name="Ross M."/>
            <person name="Santibanez J."/>
            <person name="Aqrawi P."/>
            <person name="Gross S."/>
            <person name="Joshi V."/>
            <person name="Fowler G."/>
            <person name="Nazareth L."/>
            <person name="Reid J."/>
            <person name="Worley K."/>
            <person name="Petrosino J."/>
            <person name="Highlander S."/>
            <person name="Gibbs R."/>
        </authorList>
    </citation>
    <scope>NUCLEOTIDE SEQUENCE [LARGE SCALE GENOMIC DNA]</scope>
    <source>
        <strain evidence="1 2">ATCC BAA-1200</strain>
    </source>
</reference>
<organism evidence="1 2">
    <name type="scientific">Neisseria bacilliformis ATCC BAA-1200</name>
    <dbReference type="NCBI Taxonomy" id="888742"/>
    <lineage>
        <taxon>Bacteria</taxon>
        <taxon>Pseudomonadati</taxon>
        <taxon>Pseudomonadota</taxon>
        <taxon>Betaproteobacteria</taxon>
        <taxon>Neisseriales</taxon>
        <taxon>Neisseriaceae</taxon>
        <taxon>Neisseria</taxon>
    </lineage>
</organism>
<proteinExistence type="predicted"/>
<protein>
    <submittedName>
        <fullName evidence="1">Uncharacterized protein</fullName>
    </submittedName>
</protein>
<dbReference type="Proteomes" id="UP000004105">
    <property type="component" value="Unassembled WGS sequence"/>
</dbReference>
<gene>
    <name evidence="1" type="ORF">HMPREF9123_2866</name>
</gene>
<dbReference type="AlphaFoldDB" id="F2BGK9"/>